<sequence>MKEDLPHFLRENYLGGKGIGTYLHCRENPADMDALSPDNKMIIAVGPAAGTPVPTATRAGL</sequence>
<dbReference type="InterPro" id="IPR013983">
    <property type="entry name" value="Ald_Fedxn_OxRdtase_N"/>
</dbReference>
<protein>
    <recommendedName>
        <fullName evidence="1">Aldehyde ferredoxin oxidoreductase N-terminal domain-containing protein</fullName>
    </recommendedName>
</protein>
<dbReference type="InterPro" id="IPR051919">
    <property type="entry name" value="W-dependent_AOR"/>
</dbReference>
<dbReference type="EMBL" id="LAZR01049830">
    <property type="protein sequence ID" value="KKK88723.1"/>
    <property type="molecule type" value="Genomic_DNA"/>
</dbReference>
<feature type="domain" description="Aldehyde ferredoxin oxidoreductase N-terminal" evidence="1">
    <location>
        <begin position="3"/>
        <end position="59"/>
    </location>
</feature>
<dbReference type="SUPFAM" id="SSF56228">
    <property type="entry name" value="Aldehyde ferredoxin oxidoreductase, N-terminal domain"/>
    <property type="match status" value="1"/>
</dbReference>
<dbReference type="GO" id="GO:0051536">
    <property type="term" value="F:iron-sulfur cluster binding"/>
    <property type="evidence" value="ECO:0007669"/>
    <property type="project" value="InterPro"/>
</dbReference>
<proteinExistence type="predicted"/>
<name>A0A0F8Z4M9_9ZZZZ</name>
<dbReference type="GO" id="GO:0016625">
    <property type="term" value="F:oxidoreductase activity, acting on the aldehyde or oxo group of donors, iron-sulfur protein as acceptor"/>
    <property type="evidence" value="ECO:0007669"/>
    <property type="project" value="InterPro"/>
</dbReference>
<gene>
    <name evidence="2" type="ORF">LCGC14_2740270</name>
</gene>
<dbReference type="InterPro" id="IPR036503">
    <property type="entry name" value="Ald_Fedxn_OxRdtase_N_sf"/>
</dbReference>
<organism evidence="2">
    <name type="scientific">marine sediment metagenome</name>
    <dbReference type="NCBI Taxonomy" id="412755"/>
    <lineage>
        <taxon>unclassified sequences</taxon>
        <taxon>metagenomes</taxon>
        <taxon>ecological metagenomes</taxon>
    </lineage>
</organism>
<feature type="non-terminal residue" evidence="2">
    <location>
        <position position="61"/>
    </location>
</feature>
<dbReference type="Pfam" id="PF02730">
    <property type="entry name" value="AFOR_N"/>
    <property type="match status" value="1"/>
</dbReference>
<evidence type="ECO:0000313" key="2">
    <source>
        <dbReference type="EMBL" id="KKK88723.1"/>
    </source>
</evidence>
<reference evidence="2" key="1">
    <citation type="journal article" date="2015" name="Nature">
        <title>Complex archaea that bridge the gap between prokaryotes and eukaryotes.</title>
        <authorList>
            <person name="Spang A."/>
            <person name="Saw J.H."/>
            <person name="Jorgensen S.L."/>
            <person name="Zaremba-Niedzwiedzka K."/>
            <person name="Martijn J."/>
            <person name="Lind A.E."/>
            <person name="van Eijk R."/>
            <person name="Schleper C."/>
            <person name="Guy L."/>
            <person name="Ettema T.J."/>
        </authorList>
    </citation>
    <scope>NUCLEOTIDE SEQUENCE</scope>
</reference>
<dbReference type="PANTHER" id="PTHR30038">
    <property type="entry name" value="ALDEHYDE FERREDOXIN OXIDOREDUCTASE"/>
    <property type="match status" value="1"/>
</dbReference>
<accession>A0A0F8Z4M9</accession>
<dbReference type="PANTHER" id="PTHR30038:SF0">
    <property type="entry name" value="TUNGSTEN-CONTAINING ALDEHYDE FERREDOXIN OXIDOREDUCTASE"/>
    <property type="match status" value="1"/>
</dbReference>
<dbReference type="Gene3D" id="3.60.9.10">
    <property type="entry name" value="Aldehyde ferredoxin oxidoreductase, N-terminal domain"/>
    <property type="match status" value="1"/>
</dbReference>
<evidence type="ECO:0000259" key="1">
    <source>
        <dbReference type="Pfam" id="PF02730"/>
    </source>
</evidence>
<comment type="caution">
    <text evidence="2">The sequence shown here is derived from an EMBL/GenBank/DDBJ whole genome shotgun (WGS) entry which is preliminary data.</text>
</comment>
<dbReference type="AlphaFoldDB" id="A0A0F8Z4M9"/>